<dbReference type="InterPro" id="IPR053790">
    <property type="entry name" value="P5CR-like_CS"/>
</dbReference>
<dbReference type="RefSeq" id="WP_334296319.1">
    <property type="nucleotide sequence ID" value="NZ_VUNE01000001.1"/>
</dbReference>
<keyword evidence="16" id="KW-1185">Reference proteome</keyword>
<evidence type="ECO:0000256" key="4">
    <source>
        <dbReference type="ARBA" id="ARBA00022605"/>
    </source>
</evidence>
<gene>
    <name evidence="9 15" type="primary">proC</name>
    <name evidence="15" type="ORF">FYJ71_00140</name>
</gene>
<dbReference type="InterPro" id="IPR028939">
    <property type="entry name" value="P5C_Rdtase_cat_N"/>
</dbReference>
<dbReference type="PANTHER" id="PTHR11645:SF0">
    <property type="entry name" value="PYRROLINE-5-CARBOXYLATE REDUCTASE 3"/>
    <property type="match status" value="1"/>
</dbReference>
<comment type="subcellular location">
    <subcellularLocation>
        <location evidence="1 9">Cytoplasm</location>
    </subcellularLocation>
</comment>
<evidence type="ECO:0000256" key="3">
    <source>
        <dbReference type="ARBA" id="ARBA00022490"/>
    </source>
</evidence>
<evidence type="ECO:0000256" key="8">
    <source>
        <dbReference type="ARBA" id="ARBA00058118"/>
    </source>
</evidence>
<keyword evidence="7 9" id="KW-0560">Oxidoreductase</keyword>
<evidence type="ECO:0000256" key="6">
    <source>
        <dbReference type="ARBA" id="ARBA00022857"/>
    </source>
</evidence>
<dbReference type="Pfam" id="PF14748">
    <property type="entry name" value="P5CR_dimer"/>
    <property type="match status" value="1"/>
</dbReference>
<dbReference type="NCBIfam" id="TIGR00112">
    <property type="entry name" value="proC"/>
    <property type="match status" value="1"/>
</dbReference>
<dbReference type="PANTHER" id="PTHR11645">
    <property type="entry name" value="PYRROLINE-5-CARBOXYLATE REDUCTASE"/>
    <property type="match status" value="1"/>
</dbReference>
<sequence length="268" mass="28163">MMKLSFIGAGNMGKAMLGGVIKSGVVSPSDIMISDLYKPSLDAVKSEFGVNTTTDSKEAVRFGDVVIFAVKPNIIGKVMESVKDVVTVEKIVVSIAAAVSIDVMESIIGDDKKIIRVMPNTPALVGEAMSALCKNTNVDDESLNQVLSIFNSFGEAEVVTESLMDAVVGVSGSGPAYVFMFIEAMADAAVLSGMPRAQAYKFAAQTVLGAAKMVMDTGKHPGELKDMVCSPGGTTIEAVATLEEFGMRNSVIKGVLSCIDKSVRMSNK</sequence>
<evidence type="ECO:0000259" key="13">
    <source>
        <dbReference type="Pfam" id="PF03807"/>
    </source>
</evidence>
<dbReference type="InterPro" id="IPR000304">
    <property type="entry name" value="Pyrroline-COOH_reductase"/>
</dbReference>
<feature type="domain" description="Pyrroline-5-carboxylate reductase dimerisation" evidence="14">
    <location>
        <begin position="161"/>
        <end position="264"/>
    </location>
</feature>
<organism evidence="15 16">
    <name type="scientific">Peptostreptococcus porci</name>
    <dbReference type="NCBI Taxonomy" id="2652282"/>
    <lineage>
        <taxon>Bacteria</taxon>
        <taxon>Bacillati</taxon>
        <taxon>Bacillota</taxon>
        <taxon>Clostridia</taxon>
        <taxon>Peptostreptococcales</taxon>
        <taxon>Peptostreptococcaceae</taxon>
        <taxon>Peptostreptococcus</taxon>
    </lineage>
</organism>
<feature type="binding site" evidence="11">
    <location>
        <begin position="69"/>
        <end position="72"/>
    </location>
    <ligand>
        <name>NADP(+)</name>
        <dbReference type="ChEBI" id="CHEBI:58349"/>
    </ligand>
</feature>
<dbReference type="GO" id="GO:0055129">
    <property type="term" value="P:L-proline biosynthetic process"/>
    <property type="evidence" value="ECO:0007669"/>
    <property type="project" value="UniProtKB-UniRule"/>
</dbReference>
<dbReference type="GO" id="GO:0005737">
    <property type="term" value="C:cytoplasm"/>
    <property type="evidence" value="ECO:0007669"/>
    <property type="project" value="UniProtKB-SubCell"/>
</dbReference>
<comment type="catalytic activity">
    <reaction evidence="9 12">
        <text>L-proline + NADP(+) = (S)-1-pyrroline-5-carboxylate + NADPH + 2 H(+)</text>
        <dbReference type="Rhea" id="RHEA:14109"/>
        <dbReference type="ChEBI" id="CHEBI:15378"/>
        <dbReference type="ChEBI" id="CHEBI:17388"/>
        <dbReference type="ChEBI" id="CHEBI:57783"/>
        <dbReference type="ChEBI" id="CHEBI:58349"/>
        <dbReference type="ChEBI" id="CHEBI:60039"/>
        <dbReference type="EC" id="1.5.1.2"/>
    </reaction>
</comment>
<dbReference type="PROSITE" id="PS00521">
    <property type="entry name" value="P5CR"/>
    <property type="match status" value="1"/>
</dbReference>
<dbReference type="FunFam" id="3.40.50.720:FF:000190">
    <property type="entry name" value="Pyrroline-5-carboxylate reductase"/>
    <property type="match status" value="1"/>
</dbReference>
<dbReference type="Gene3D" id="3.40.50.720">
    <property type="entry name" value="NAD(P)-binding Rossmann-like Domain"/>
    <property type="match status" value="1"/>
</dbReference>
<comment type="pathway">
    <text evidence="9 12">Amino-acid biosynthesis; L-proline biosynthesis; L-proline from L-glutamate 5-semialdehyde: step 1/1.</text>
</comment>
<feature type="domain" description="Pyrroline-5-carboxylate reductase catalytic N-terminal" evidence="13">
    <location>
        <begin position="3"/>
        <end position="97"/>
    </location>
</feature>
<comment type="function">
    <text evidence="8 9">Catalyzes the reduction of 1-pyrroline-5-carboxylate (PCA) to L-proline.</text>
</comment>
<keyword evidence="5 9" id="KW-0641">Proline biosynthesis</keyword>
<dbReference type="Gene3D" id="1.10.3730.10">
    <property type="entry name" value="ProC C-terminal domain-like"/>
    <property type="match status" value="1"/>
</dbReference>
<evidence type="ECO:0000256" key="5">
    <source>
        <dbReference type="ARBA" id="ARBA00022650"/>
    </source>
</evidence>
<keyword evidence="4 9" id="KW-0028">Amino-acid biosynthesis</keyword>
<proteinExistence type="inferred from homology"/>
<dbReference type="EC" id="1.5.1.2" evidence="9 10"/>
<evidence type="ECO:0000256" key="2">
    <source>
        <dbReference type="ARBA" id="ARBA00005525"/>
    </source>
</evidence>
<feature type="binding site" evidence="11">
    <location>
        <begin position="7"/>
        <end position="12"/>
    </location>
    <ligand>
        <name>NADP(+)</name>
        <dbReference type="ChEBI" id="CHEBI:58349"/>
    </ligand>
</feature>
<dbReference type="Pfam" id="PF03807">
    <property type="entry name" value="F420_oxidored"/>
    <property type="match status" value="1"/>
</dbReference>
<dbReference type="SUPFAM" id="SSF51735">
    <property type="entry name" value="NAD(P)-binding Rossmann-fold domains"/>
    <property type="match status" value="1"/>
</dbReference>
<protein>
    <recommendedName>
        <fullName evidence="9 10">Pyrroline-5-carboxylate reductase</fullName>
        <shortName evidence="9">P5C reductase</shortName>
        <shortName evidence="9">P5CR</shortName>
        <ecNumber evidence="9 10">1.5.1.2</ecNumber>
    </recommendedName>
    <alternativeName>
        <fullName evidence="9">PCA reductase</fullName>
    </alternativeName>
</protein>
<keyword evidence="6 9" id="KW-0521">NADP</keyword>
<accession>A0A6N7WXK4</accession>
<dbReference type="InterPro" id="IPR008927">
    <property type="entry name" value="6-PGluconate_DH-like_C_sf"/>
</dbReference>
<evidence type="ECO:0000259" key="14">
    <source>
        <dbReference type="Pfam" id="PF14748"/>
    </source>
</evidence>
<keyword evidence="3 9" id="KW-0963">Cytoplasm</keyword>
<name>A0A6N7WXK4_9FIRM</name>
<dbReference type="FunFam" id="1.10.3730.10:FF:000001">
    <property type="entry name" value="Pyrroline-5-carboxylate reductase"/>
    <property type="match status" value="1"/>
</dbReference>
<comment type="caution">
    <text evidence="15">The sequence shown here is derived from an EMBL/GenBank/DDBJ whole genome shotgun (WGS) entry which is preliminary data.</text>
</comment>
<evidence type="ECO:0000313" key="16">
    <source>
        <dbReference type="Proteomes" id="UP000440713"/>
    </source>
</evidence>
<dbReference type="AlphaFoldDB" id="A0A6N7WXK4"/>
<dbReference type="GO" id="GO:0004735">
    <property type="term" value="F:pyrroline-5-carboxylate reductase activity"/>
    <property type="evidence" value="ECO:0007669"/>
    <property type="project" value="UniProtKB-UniRule"/>
</dbReference>
<evidence type="ECO:0000256" key="7">
    <source>
        <dbReference type="ARBA" id="ARBA00023002"/>
    </source>
</evidence>
<dbReference type="HAMAP" id="MF_01925">
    <property type="entry name" value="P5C_reductase"/>
    <property type="match status" value="1"/>
</dbReference>
<evidence type="ECO:0000313" key="15">
    <source>
        <dbReference type="EMBL" id="MST61390.1"/>
    </source>
</evidence>
<dbReference type="InterPro" id="IPR029036">
    <property type="entry name" value="P5CR_dimer"/>
</dbReference>
<dbReference type="InterPro" id="IPR036291">
    <property type="entry name" value="NAD(P)-bd_dom_sf"/>
</dbReference>
<comment type="catalytic activity">
    <reaction evidence="9">
        <text>L-proline + NAD(+) = (S)-1-pyrroline-5-carboxylate + NADH + 2 H(+)</text>
        <dbReference type="Rhea" id="RHEA:14105"/>
        <dbReference type="ChEBI" id="CHEBI:15378"/>
        <dbReference type="ChEBI" id="CHEBI:17388"/>
        <dbReference type="ChEBI" id="CHEBI:57540"/>
        <dbReference type="ChEBI" id="CHEBI:57945"/>
        <dbReference type="ChEBI" id="CHEBI:60039"/>
        <dbReference type="EC" id="1.5.1.2"/>
    </reaction>
</comment>
<dbReference type="UniPathway" id="UPA00098">
    <property type="reaction ID" value="UER00361"/>
</dbReference>
<comment type="similarity">
    <text evidence="2 9 12">Belongs to the pyrroline-5-carboxylate reductase family.</text>
</comment>
<dbReference type="SUPFAM" id="SSF48179">
    <property type="entry name" value="6-phosphogluconate dehydrogenase C-terminal domain-like"/>
    <property type="match status" value="1"/>
</dbReference>
<reference evidence="15 16" key="1">
    <citation type="submission" date="2019-08" db="EMBL/GenBank/DDBJ databases">
        <title>In-depth cultivation of the pig gut microbiome towards novel bacterial diversity and tailored functional studies.</title>
        <authorList>
            <person name="Wylensek D."/>
            <person name="Hitch T.C.A."/>
            <person name="Clavel T."/>
        </authorList>
    </citation>
    <scope>NUCLEOTIDE SEQUENCE [LARGE SCALE GENOMIC DNA]</scope>
    <source>
        <strain evidence="15 16">WCA-SAB-591-4A-A</strain>
    </source>
</reference>
<evidence type="ECO:0000256" key="11">
    <source>
        <dbReference type="PIRSR" id="PIRSR000193-1"/>
    </source>
</evidence>
<dbReference type="Proteomes" id="UP000440713">
    <property type="component" value="Unassembled WGS sequence"/>
</dbReference>
<evidence type="ECO:0000256" key="1">
    <source>
        <dbReference type="ARBA" id="ARBA00004496"/>
    </source>
</evidence>
<evidence type="ECO:0000256" key="10">
    <source>
        <dbReference type="NCBIfam" id="TIGR00112"/>
    </source>
</evidence>
<dbReference type="PIRSF" id="PIRSF000193">
    <property type="entry name" value="Pyrrol-5-carb_rd"/>
    <property type="match status" value="1"/>
</dbReference>
<evidence type="ECO:0000256" key="9">
    <source>
        <dbReference type="HAMAP-Rule" id="MF_01925"/>
    </source>
</evidence>
<dbReference type="EMBL" id="VUNE01000001">
    <property type="protein sequence ID" value="MST61390.1"/>
    <property type="molecule type" value="Genomic_DNA"/>
</dbReference>
<evidence type="ECO:0000256" key="12">
    <source>
        <dbReference type="RuleBase" id="RU003903"/>
    </source>
</evidence>